<evidence type="ECO:0000256" key="4">
    <source>
        <dbReference type="ARBA" id="ARBA00022860"/>
    </source>
</evidence>
<dbReference type="SUPFAM" id="SSF50978">
    <property type="entry name" value="WD40 repeat-like"/>
    <property type="match status" value="1"/>
</dbReference>
<dbReference type="Gene3D" id="1.20.5.300">
    <property type="match status" value="1"/>
</dbReference>
<name>A0A316Z5U3_9BASI</name>
<gene>
    <name evidence="10" type="ORF">FA09DRAFT_362000</name>
</gene>
<dbReference type="PROSITE" id="PS50294">
    <property type="entry name" value="WD_REPEATS_REGION"/>
    <property type="match status" value="3"/>
</dbReference>
<dbReference type="PANTHER" id="PTHR15653:SF0">
    <property type="entry name" value="CONNECTOR OF KINASE TO AP-1, ISOFORM E"/>
    <property type="match status" value="1"/>
</dbReference>
<sequence>MSAGFAGALGTYGSNGAGFGGAAMNSGATGSLLSNGMHAQNMQQQQQQAQGSAAGGGSQTSGAPAGTSDNGAPPQPEYTLAGILHFLQSEWRRYERDRNEWEIERAEMRARIALLEGERRGVENLKTDLMRRVKMLEYALRQERNKYLSGAGQQTAGAPSAGAITGIPASKFATLQGLERATSSSGRSSPARAESEGPEPRGASTFNAGFASSTVMGPGATMNGSSSLSRQPTTNSKDPRARAKSRDYLKQCLQEISYLTSASTLNPLPDRPASGAAGMLQRPRKILPDNVPASQAAAPETISAAAPQAPALQPTGILQRPIANIGTAQAKGMPRASALTATRPAQQGAELGRKAGESPLHESETIEDEQAAPQSAAGSDPLGASPALSEDAASQPGDEVTPYLTDDQPSAPPPAPSVGVAALPSDDAPHDEEQDQVTAVYRGPGAPGNTSSGSASDWAKLKEVGQREREKREARRAREDGDDASAPDAAALALTSERVTQLMKASGKPRSDEDELASLSMEPEEDAAASSRAVEDNSSQMWKAKRVLRNHLDAVRAIAFDGPDAISASDDNTIKFWRLDPATLEQPAGRSGADTEPILTYRGHSEPVTCVAVSSAKRRMYSGSMDASVRVWRLPERTTGPYPPFEDMEIATLAGHTQAVWDMALLPLSDDTHVLATVSADGSVKIWNTDTPGLRLSWDYYGTEGSADADAARAAGPLPVPTSVSICHSNLRACAVSYSDSVVKLFEIETGRELLVLKSTETYDGTPSTQINKCVSHPTLPLLVTAHEDKYIRMFDLESGDCVLSMQAHLDAVTALDIDPAGLTLVSGGHDCSVRFWDIIGITGVSSGETKASAGEGGEAGETRQNVGAVCVQEISSHRKKSGEGVLAVLYHPSAPYFASAGADGIVRLYG</sequence>
<dbReference type="InterPro" id="IPR019775">
    <property type="entry name" value="WD40_repeat_CS"/>
</dbReference>
<dbReference type="GeneID" id="37272968"/>
<dbReference type="InterPro" id="IPR001680">
    <property type="entry name" value="WD40_rpt"/>
</dbReference>
<evidence type="ECO:0000256" key="1">
    <source>
        <dbReference type="ARBA" id="ARBA00009616"/>
    </source>
</evidence>
<evidence type="ECO:0000259" key="9">
    <source>
        <dbReference type="Pfam" id="PF08232"/>
    </source>
</evidence>
<keyword evidence="5 7" id="KW-0175">Coiled coil</keyword>
<feature type="compositionally biased region" description="Basic and acidic residues" evidence="8">
    <location>
        <begin position="459"/>
        <end position="479"/>
    </location>
</feature>
<evidence type="ECO:0000256" key="3">
    <source>
        <dbReference type="ARBA" id="ARBA00022737"/>
    </source>
</evidence>
<dbReference type="Pfam" id="PF00400">
    <property type="entry name" value="WD40"/>
    <property type="match status" value="5"/>
</dbReference>
<dbReference type="CDD" id="cd00200">
    <property type="entry name" value="WD40"/>
    <property type="match status" value="1"/>
</dbReference>
<feature type="region of interest" description="Disordered" evidence="8">
    <location>
        <begin position="328"/>
        <end position="539"/>
    </location>
</feature>
<accession>A0A316Z5U3</accession>
<organism evidence="10 11">
    <name type="scientific">Tilletiopsis washingtonensis</name>
    <dbReference type="NCBI Taxonomy" id="58919"/>
    <lineage>
        <taxon>Eukaryota</taxon>
        <taxon>Fungi</taxon>
        <taxon>Dikarya</taxon>
        <taxon>Basidiomycota</taxon>
        <taxon>Ustilaginomycotina</taxon>
        <taxon>Exobasidiomycetes</taxon>
        <taxon>Entylomatales</taxon>
        <taxon>Entylomatales incertae sedis</taxon>
        <taxon>Tilletiopsis</taxon>
    </lineage>
</organism>
<feature type="compositionally biased region" description="Basic and acidic residues" evidence="8">
    <location>
        <begin position="351"/>
        <end position="364"/>
    </location>
</feature>
<feature type="compositionally biased region" description="Acidic residues" evidence="8">
    <location>
        <begin position="512"/>
        <end position="527"/>
    </location>
</feature>
<feature type="compositionally biased region" description="Polar residues" evidence="8">
    <location>
        <begin position="204"/>
        <end position="215"/>
    </location>
</feature>
<reference evidence="10 11" key="1">
    <citation type="journal article" date="2018" name="Mol. Biol. Evol.">
        <title>Broad Genomic Sampling Reveals a Smut Pathogenic Ancestry of the Fungal Clade Ustilaginomycotina.</title>
        <authorList>
            <person name="Kijpornyongpan T."/>
            <person name="Mondo S.J."/>
            <person name="Barry K."/>
            <person name="Sandor L."/>
            <person name="Lee J."/>
            <person name="Lipzen A."/>
            <person name="Pangilinan J."/>
            <person name="LaButti K."/>
            <person name="Hainaut M."/>
            <person name="Henrissat B."/>
            <person name="Grigoriev I.V."/>
            <person name="Spatafora J.W."/>
            <person name="Aime M.C."/>
        </authorList>
    </citation>
    <scope>NUCLEOTIDE SEQUENCE [LARGE SCALE GENOMIC DNA]</scope>
    <source>
        <strain evidence="10 11">MCA 4186</strain>
    </source>
</reference>
<dbReference type="Proteomes" id="UP000245946">
    <property type="component" value="Unassembled WGS sequence"/>
</dbReference>
<dbReference type="Gene3D" id="2.130.10.10">
    <property type="entry name" value="YVTN repeat-like/Quinoprotein amine dehydrogenase"/>
    <property type="match status" value="3"/>
</dbReference>
<feature type="compositionally biased region" description="Polar residues" evidence="8">
    <location>
        <begin position="222"/>
        <end position="236"/>
    </location>
</feature>
<keyword evidence="2 6" id="KW-0853">WD repeat</keyword>
<dbReference type="PANTHER" id="PTHR15653">
    <property type="entry name" value="STRIATIN"/>
    <property type="match status" value="1"/>
</dbReference>
<feature type="domain" description="Striatin N-terminal" evidence="9">
    <location>
        <begin position="79"/>
        <end position="262"/>
    </location>
</feature>
<dbReference type="EMBL" id="KZ819299">
    <property type="protein sequence ID" value="PWN96434.1"/>
    <property type="molecule type" value="Genomic_DNA"/>
</dbReference>
<evidence type="ECO:0000256" key="7">
    <source>
        <dbReference type="SAM" id="Coils"/>
    </source>
</evidence>
<feature type="compositionally biased region" description="Low complexity" evidence="8">
    <location>
        <begin position="43"/>
        <end position="52"/>
    </location>
</feature>
<keyword evidence="11" id="KW-1185">Reference proteome</keyword>
<dbReference type="InterPro" id="IPR013258">
    <property type="entry name" value="Striatin_N"/>
</dbReference>
<proteinExistence type="inferred from homology"/>
<evidence type="ECO:0000313" key="11">
    <source>
        <dbReference type="Proteomes" id="UP000245946"/>
    </source>
</evidence>
<feature type="coiled-coil region" evidence="7">
    <location>
        <begin position="98"/>
        <end position="125"/>
    </location>
</feature>
<feature type="region of interest" description="Disordered" evidence="8">
    <location>
        <begin position="178"/>
        <end position="245"/>
    </location>
</feature>
<dbReference type="InterPro" id="IPR015943">
    <property type="entry name" value="WD40/YVTN_repeat-like_dom_sf"/>
</dbReference>
<dbReference type="OrthoDB" id="727118at2759"/>
<dbReference type="Pfam" id="PF08232">
    <property type="entry name" value="Striatin"/>
    <property type="match status" value="1"/>
</dbReference>
<dbReference type="STRING" id="58919.A0A316Z5U3"/>
<evidence type="ECO:0000256" key="2">
    <source>
        <dbReference type="ARBA" id="ARBA00022574"/>
    </source>
</evidence>
<dbReference type="PROSITE" id="PS50082">
    <property type="entry name" value="WD_REPEATS_2"/>
    <property type="match status" value="4"/>
</dbReference>
<feature type="repeat" description="WD" evidence="6">
    <location>
        <begin position="548"/>
        <end position="580"/>
    </location>
</feature>
<evidence type="ECO:0000256" key="6">
    <source>
        <dbReference type="PROSITE-ProRule" id="PRU00221"/>
    </source>
</evidence>
<keyword evidence="3" id="KW-0677">Repeat</keyword>
<dbReference type="InterPro" id="IPR020472">
    <property type="entry name" value="WD40_PAC1"/>
</dbReference>
<dbReference type="PROSITE" id="PS00678">
    <property type="entry name" value="WD_REPEATS_1"/>
    <property type="match status" value="2"/>
</dbReference>
<dbReference type="GO" id="GO:0005516">
    <property type="term" value="F:calmodulin binding"/>
    <property type="evidence" value="ECO:0007669"/>
    <property type="project" value="UniProtKB-KW"/>
</dbReference>
<dbReference type="RefSeq" id="XP_025596713.1">
    <property type="nucleotide sequence ID" value="XM_025745424.1"/>
</dbReference>
<evidence type="ECO:0000256" key="8">
    <source>
        <dbReference type="SAM" id="MobiDB-lite"/>
    </source>
</evidence>
<dbReference type="PRINTS" id="PR00320">
    <property type="entry name" value="GPROTEINBRPT"/>
</dbReference>
<feature type="region of interest" description="Disordered" evidence="8">
    <location>
        <begin position="39"/>
        <end position="77"/>
    </location>
</feature>
<protein>
    <submittedName>
        <fullName evidence="10">WD40 repeat-like protein</fullName>
    </submittedName>
</protein>
<feature type="repeat" description="WD" evidence="6">
    <location>
        <begin position="653"/>
        <end position="691"/>
    </location>
</feature>
<dbReference type="InterPro" id="IPR036322">
    <property type="entry name" value="WD40_repeat_dom_sf"/>
</dbReference>
<evidence type="ECO:0000256" key="5">
    <source>
        <dbReference type="ARBA" id="ARBA00023054"/>
    </source>
</evidence>
<feature type="repeat" description="WD" evidence="6">
    <location>
        <begin position="601"/>
        <end position="634"/>
    </location>
</feature>
<comment type="similarity">
    <text evidence="1">Belongs to the WD repeat striatin family.</text>
</comment>
<feature type="repeat" description="WD" evidence="6">
    <location>
        <begin position="806"/>
        <end position="839"/>
    </location>
</feature>
<dbReference type="InterPro" id="IPR051488">
    <property type="entry name" value="WD_repeat_striatin"/>
</dbReference>
<evidence type="ECO:0000313" key="10">
    <source>
        <dbReference type="EMBL" id="PWN96434.1"/>
    </source>
</evidence>
<dbReference type="AlphaFoldDB" id="A0A316Z5U3"/>
<dbReference type="SMART" id="SM00320">
    <property type="entry name" value="WD40"/>
    <property type="match status" value="6"/>
</dbReference>
<keyword evidence="4" id="KW-0112">Calmodulin-binding</keyword>